<evidence type="ECO:0000313" key="2">
    <source>
        <dbReference type="Proteomes" id="UP001230649"/>
    </source>
</evidence>
<evidence type="ECO:0000313" key="1">
    <source>
        <dbReference type="EMBL" id="KAJ9108540.1"/>
    </source>
</evidence>
<protein>
    <submittedName>
        <fullName evidence="1">Uncharacterized protein</fullName>
    </submittedName>
</protein>
<sequence>MANAQDERLLSDHDAHRQYGATEHRVVSFDGNDDARSSSPSSSSGSTVDDAGLVNVTYRYMLYLYLLIPVMIGLSFYCLVLLGKYAWPPTAKERAIPHPPQYPHPFLWQPFSIGMLASICVQAMRYPVYEGLEIALDAISAKAKAERQVAYIGRRQSRNISGLLASLLAVTFHTSFHEGLRVFTLYLINPVPYSQDQLYSTTTQLFQQSYHLGLGWGLAEAFWGIAKGWFAGMRLYVDVLPWSRKDGESTRNPDTNAQKSAPHTFLDGEVAALAANEESVGQRRDDAEFALETGHEDDDDESADEEDLSTKIAILERLRGRRELEQVLGIPFPPIYSRHPHRHSAGHALGPAASRHRLLPLIIFAVIATHLVVSLVWALGVRKAGIGAVTWGHFLP</sequence>
<name>A0ACC2WBR8_9TREE</name>
<keyword evidence="2" id="KW-1185">Reference proteome</keyword>
<organism evidence="1 2">
    <name type="scientific">Naganishia adeliensis</name>
    <dbReference type="NCBI Taxonomy" id="92952"/>
    <lineage>
        <taxon>Eukaryota</taxon>
        <taxon>Fungi</taxon>
        <taxon>Dikarya</taxon>
        <taxon>Basidiomycota</taxon>
        <taxon>Agaricomycotina</taxon>
        <taxon>Tremellomycetes</taxon>
        <taxon>Filobasidiales</taxon>
        <taxon>Filobasidiaceae</taxon>
        <taxon>Naganishia</taxon>
    </lineage>
</organism>
<dbReference type="Proteomes" id="UP001230649">
    <property type="component" value="Unassembled WGS sequence"/>
</dbReference>
<accession>A0ACC2WBR8</accession>
<reference evidence="1" key="1">
    <citation type="submission" date="2023-04" db="EMBL/GenBank/DDBJ databases">
        <title>Draft Genome sequencing of Naganishia species isolated from polar environments using Oxford Nanopore Technology.</title>
        <authorList>
            <person name="Leo P."/>
            <person name="Venkateswaran K."/>
        </authorList>
    </citation>
    <scope>NUCLEOTIDE SEQUENCE</scope>
    <source>
        <strain evidence="1">MNA-CCFEE 5262</strain>
    </source>
</reference>
<gene>
    <name evidence="1" type="ORF">QFC20_003446</name>
</gene>
<proteinExistence type="predicted"/>
<comment type="caution">
    <text evidence="1">The sequence shown here is derived from an EMBL/GenBank/DDBJ whole genome shotgun (WGS) entry which is preliminary data.</text>
</comment>
<dbReference type="EMBL" id="JASBWS010000031">
    <property type="protein sequence ID" value="KAJ9108540.1"/>
    <property type="molecule type" value="Genomic_DNA"/>
</dbReference>